<keyword evidence="3" id="KW-1185">Reference proteome</keyword>
<feature type="signal peptide" evidence="1">
    <location>
        <begin position="1"/>
        <end position="25"/>
    </location>
</feature>
<accession>A0A371DSE6</accession>
<sequence length="168" mass="18322">MRARRSRAVPWGCVALLSMAASVGADNLTPRARPDVYRILEEDVMVVGEGSGADGDCLARTDADVRNTLPYAPSTETTPEQGRMQSRTDEVTQVSMLQGPRDPEVRRGIDLRPSGRDAHAHVWVRLRVPGLRVARLTASIVLVLVSQCERESTLEGLYNIGATGHDMS</sequence>
<reference evidence="2 3" key="1">
    <citation type="journal article" date="2018" name="Biotechnol. Biofuels">
        <title>Integrative visual omics of the white-rot fungus Polyporus brumalis exposes the biotechnological potential of its oxidative enzymes for delignifying raw plant biomass.</title>
        <authorList>
            <person name="Miyauchi S."/>
            <person name="Rancon A."/>
            <person name="Drula E."/>
            <person name="Hage H."/>
            <person name="Chaduli D."/>
            <person name="Favel A."/>
            <person name="Grisel S."/>
            <person name="Henrissat B."/>
            <person name="Herpoel-Gimbert I."/>
            <person name="Ruiz-Duenas F.J."/>
            <person name="Chevret D."/>
            <person name="Hainaut M."/>
            <person name="Lin J."/>
            <person name="Wang M."/>
            <person name="Pangilinan J."/>
            <person name="Lipzen A."/>
            <person name="Lesage-Meessen L."/>
            <person name="Navarro D."/>
            <person name="Riley R."/>
            <person name="Grigoriev I.V."/>
            <person name="Zhou S."/>
            <person name="Raouche S."/>
            <person name="Rosso M.N."/>
        </authorList>
    </citation>
    <scope>NUCLEOTIDE SEQUENCE [LARGE SCALE GENOMIC DNA]</scope>
    <source>
        <strain evidence="2 3">BRFM 1820</strain>
    </source>
</reference>
<gene>
    <name evidence="2" type="ORF">OH76DRAFT_1414794</name>
</gene>
<name>A0A371DSE6_9APHY</name>
<dbReference type="AlphaFoldDB" id="A0A371DSE6"/>
<dbReference type="Proteomes" id="UP000256964">
    <property type="component" value="Unassembled WGS sequence"/>
</dbReference>
<organism evidence="2 3">
    <name type="scientific">Lentinus brumalis</name>
    <dbReference type="NCBI Taxonomy" id="2498619"/>
    <lineage>
        <taxon>Eukaryota</taxon>
        <taxon>Fungi</taxon>
        <taxon>Dikarya</taxon>
        <taxon>Basidiomycota</taxon>
        <taxon>Agaricomycotina</taxon>
        <taxon>Agaricomycetes</taxon>
        <taxon>Polyporales</taxon>
        <taxon>Polyporaceae</taxon>
        <taxon>Lentinus</taxon>
    </lineage>
</organism>
<dbReference type="EMBL" id="KZ857382">
    <property type="protein sequence ID" value="RDX55460.1"/>
    <property type="molecule type" value="Genomic_DNA"/>
</dbReference>
<feature type="chain" id="PRO_5017043103" evidence="1">
    <location>
        <begin position="26"/>
        <end position="168"/>
    </location>
</feature>
<evidence type="ECO:0000256" key="1">
    <source>
        <dbReference type="SAM" id="SignalP"/>
    </source>
</evidence>
<proteinExistence type="predicted"/>
<evidence type="ECO:0000313" key="2">
    <source>
        <dbReference type="EMBL" id="RDX55460.1"/>
    </source>
</evidence>
<evidence type="ECO:0000313" key="3">
    <source>
        <dbReference type="Proteomes" id="UP000256964"/>
    </source>
</evidence>
<keyword evidence="1" id="KW-0732">Signal</keyword>
<protein>
    <submittedName>
        <fullName evidence="2">Uncharacterized protein</fullName>
    </submittedName>
</protein>